<gene>
    <name evidence="2" type="ORF">PNOK_0346100</name>
</gene>
<evidence type="ECO:0000313" key="3">
    <source>
        <dbReference type="Proteomes" id="UP000217199"/>
    </source>
</evidence>
<protein>
    <submittedName>
        <fullName evidence="2">Uncharacterized protein</fullName>
    </submittedName>
</protein>
<feature type="compositionally biased region" description="Polar residues" evidence="1">
    <location>
        <begin position="221"/>
        <end position="242"/>
    </location>
</feature>
<dbReference type="OrthoDB" id="3233049at2759"/>
<feature type="region of interest" description="Disordered" evidence="1">
    <location>
        <begin position="352"/>
        <end position="403"/>
    </location>
</feature>
<feature type="region of interest" description="Disordered" evidence="1">
    <location>
        <begin position="279"/>
        <end position="318"/>
    </location>
</feature>
<accession>A0A286UMW1</accession>
<dbReference type="Gene3D" id="1.20.930.20">
    <property type="entry name" value="Adaptor protein Cbl, N-terminal domain"/>
    <property type="match status" value="1"/>
</dbReference>
<dbReference type="InParanoid" id="A0A286UMW1"/>
<dbReference type="InterPro" id="IPR036537">
    <property type="entry name" value="Adaptor_Cbl_N_dom_sf"/>
</dbReference>
<sequence length="662" mass="74280">MSGLESMALTTIGSALALVYQAYTKIKTNKERCKVLYDQCLLINNRLEAYVTRHGNSTECERMLQWKLKEMQRTYQYAAETIERVGSQSYIMALLKTEENAALITDTQYSLNQLVSVLALEHAIDVASWQRKNSVAYKKDQNEIIKHYKRQEQDMTVLKQEVASYGSSVEQIQGILSKILQRLDTITTPTTTTTSTPIPAVEYLLPNDPRDRPRSFSSPSGTRPNMSALLQAQGGNSQGTSTSPPPSYATARRDIISNNNSSLNEDDLSRVRRLSLASGINIPNSGPSVQGPRSAIESSSRLPYGTSNSNNGTNNANSLSTRRYSALSPLVREPVCIPCSIDFAHSLQVEMQRENDVPETPPPAYSRTDPDPFATSFGSSRNSNQTQNHNQNYNHNRPPGSLRPILSLRRQDSVESLHPVGGEVVVDGDDYEIPTPIIAPGNMNSRFDPDQLRDLDYEHTAQKVREALKKKDVTNFSIMKSVGWFGDINTRILVEMNELPRARSYDEVIPLDCFEPNERDTLHLIKSRLERPGSGSYPPATARDYNHVLMLCPQDAKPNVIVMRTKQPVPQQAIKAYIVNTERSMTLVSVKDSGKKTWVLIPYRPSMRVWEAKQYIQSHFRTSKVVKCRLPSRSEELQDTATLLSAGVRAYDHDLQMTVSHI</sequence>
<evidence type="ECO:0000256" key="1">
    <source>
        <dbReference type="SAM" id="MobiDB-lite"/>
    </source>
</evidence>
<dbReference type="InterPro" id="IPR059179">
    <property type="entry name" value="MLKL-like_MCAfunc"/>
</dbReference>
<feature type="compositionally biased region" description="Low complexity" evidence="1">
    <location>
        <begin position="379"/>
        <end position="397"/>
    </location>
</feature>
<feature type="compositionally biased region" description="Low complexity" evidence="1">
    <location>
        <begin position="189"/>
        <end position="199"/>
    </location>
</feature>
<dbReference type="AlphaFoldDB" id="A0A286UMW1"/>
<feature type="compositionally biased region" description="Low complexity" evidence="1">
    <location>
        <begin position="306"/>
        <end position="318"/>
    </location>
</feature>
<dbReference type="Proteomes" id="UP000217199">
    <property type="component" value="Unassembled WGS sequence"/>
</dbReference>
<name>A0A286UMW1_9AGAM</name>
<keyword evidence="3" id="KW-1185">Reference proteome</keyword>
<proteinExistence type="predicted"/>
<comment type="caution">
    <text evidence="2">The sequence shown here is derived from an EMBL/GenBank/DDBJ whole genome shotgun (WGS) entry which is preliminary data.</text>
</comment>
<organism evidence="2 3">
    <name type="scientific">Pyrrhoderma noxium</name>
    <dbReference type="NCBI Taxonomy" id="2282107"/>
    <lineage>
        <taxon>Eukaryota</taxon>
        <taxon>Fungi</taxon>
        <taxon>Dikarya</taxon>
        <taxon>Basidiomycota</taxon>
        <taxon>Agaricomycotina</taxon>
        <taxon>Agaricomycetes</taxon>
        <taxon>Hymenochaetales</taxon>
        <taxon>Hymenochaetaceae</taxon>
        <taxon>Pyrrhoderma</taxon>
    </lineage>
</organism>
<feature type="region of interest" description="Disordered" evidence="1">
    <location>
        <begin position="189"/>
        <end position="251"/>
    </location>
</feature>
<dbReference type="CDD" id="cd21037">
    <property type="entry name" value="MLKL_NTD"/>
    <property type="match status" value="1"/>
</dbReference>
<evidence type="ECO:0000313" key="2">
    <source>
        <dbReference type="EMBL" id="PAV20834.1"/>
    </source>
</evidence>
<reference evidence="2 3" key="1">
    <citation type="journal article" date="2017" name="Mol. Ecol.">
        <title>Comparative and population genomic landscape of Phellinus noxius: A hypervariable fungus causing root rot in trees.</title>
        <authorList>
            <person name="Chung C.L."/>
            <person name="Lee T.J."/>
            <person name="Akiba M."/>
            <person name="Lee H.H."/>
            <person name="Kuo T.H."/>
            <person name="Liu D."/>
            <person name="Ke H.M."/>
            <person name="Yokoi T."/>
            <person name="Roa M.B."/>
            <person name="Lu M.J."/>
            <person name="Chang Y.Y."/>
            <person name="Ann P.J."/>
            <person name="Tsai J.N."/>
            <person name="Chen C.Y."/>
            <person name="Tzean S.S."/>
            <person name="Ota Y."/>
            <person name="Hattori T."/>
            <person name="Sahashi N."/>
            <person name="Liou R.F."/>
            <person name="Kikuchi T."/>
            <person name="Tsai I.J."/>
        </authorList>
    </citation>
    <scope>NUCLEOTIDE SEQUENCE [LARGE SCALE GENOMIC DNA]</scope>
    <source>
        <strain evidence="2 3">FFPRI411160</strain>
    </source>
</reference>
<dbReference type="EMBL" id="NBII01000003">
    <property type="protein sequence ID" value="PAV20834.1"/>
    <property type="molecule type" value="Genomic_DNA"/>
</dbReference>
<dbReference type="GO" id="GO:0007166">
    <property type="term" value="P:cell surface receptor signaling pathway"/>
    <property type="evidence" value="ECO:0007669"/>
    <property type="project" value="InterPro"/>
</dbReference>